<dbReference type="PANTHER" id="PTHR38052">
    <property type="entry name" value="EXPRESSED PROTEIN"/>
    <property type="match status" value="1"/>
</dbReference>
<accession>A0A8J2IHC9</accession>
<evidence type="ECO:0008006" key="3">
    <source>
        <dbReference type="Google" id="ProtNLM"/>
    </source>
</evidence>
<dbReference type="GeneID" id="67011707"/>
<dbReference type="PANTHER" id="PTHR38052:SF1">
    <property type="entry name" value="ABM DOMAIN-CONTAINING PROTEIN"/>
    <property type="match status" value="1"/>
</dbReference>
<reference evidence="1" key="1">
    <citation type="submission" date="2021-05" db="EMBL/GenBank/DDBJ databases">
        <authorList>
            <person name="Stam R."/>
        </authorList>
    </citation>
    <scope>NUCLEOTIDE SEQUENCE</scope>
    <source>
        <strain evidence="1">CS162</strain>
    </source>
</reference>
<dbReference type="SUPFAM" id="SSF54909">
    <property type="entry name" value="Dimeric alpha+beta barrel"/>
    <property type="match status" value="1"/>
</dbReference>
<evidence type="ECO:0000313" key="1">
    <source>
        <dbReference type="EMBL" id="CAG5185911.1"/>
    </source>
</evidence>
<comment type="caution">
    <text evidence="1">The sequence shown here is derived from an EMBL/GenBank/DDBJ whole genome shotgun (WGS) entry which is preliminary data.</text>
</comment>
<dbReference type="OrthoDB" id="194076at2759"/>
<evidence type="ECO:0000313" key="2">
    <source>
        <dbReference type="Proteomes" id="UP000676310"/>
    </source>
</evidence>
<dbReference type="AlphaFoldDB" id="A0A8J2IHC9"/>
<proteinExistence type="predicted"/>
<gene>
    <name evidence="1" type="ORF">ALTATR162_LOCUS11435</name>
</gene>
<organism evidence="1 2">
    <name type="scientific">Alternaria atra</name>
    <dbReference type="NCBI Taxonomy" id="119953"/>
    <lineage>
        <taxon>Eukaryota</taxon>
        <taxon>Fungi</taxon>
        <taxon>Dikarya</taxon>
        <taxon>Ascomycota</taxon>
        <taxon>Pezizomycotina</taxon>
        <taxon>Dothideomycetes</taxon>
        <taxon>Pleosporomycetidae</taxon>
        <taxon>Pleosporales</taxon>
        <taxon>Pleosporineae</taxon>
        <taxon>Pleosporaceae</taxon>
        <taxon>Alternaria</taxon>
        <taxon>Alternaria sect. Ulocladioides</taxon>
    </lineage>
</organism>
<dbReference type="Proteomes" id="UP000676310">
    <property type="component" value="Unassembled WGS sequence"/>
</dbReference>
<sequence>MVYTIVVHLLAKEDQESINKLSAKLVEASQVYSKDKETLSWFVMQDTADKRKFTIVERYLKESSQQYHLNNPYWKTFDPYVIPLLAAPMDLRRLEELDTTLTSAGAHYHEDAVRVETSVGDMYQGTDA</sequence>
<dbReference type="InterPro" id="IPR011008">
    <property type="entry name" value="Dimeric_a/b-barrel"/>
</dbReference>
<dbReference type="EMBL" id="CAJRGZ010000030">
    <property type="protein sequence ID" value="CAG5185911.1"/>
    <property type="molecule type" value="Genomic_DNA"/>
</dbReference>
<dbReference type="RefSeq" id="XP_043175012.1">
    <property type="nucleotide sequence ID" value="XM_043319077.1"/>
</dbReference>
<protein>
    <recommendedName>
        <fullName evidence="3">ABM domain-containing protein</fullName>
    </recommendedName>
</protein>
<keyword evidence="2" id="KW-1185">Reference proteome</keyword>
<dbReference type="Gene3D" id="3.30.70.100">
    <property type="match status" value="1"/>
</dbReference>
<name>A0A8J2IHC9_9PLEO</name>